<keyword evidence="1" id="KW-0732">Signal</keyword>
<proteinExistence type="predicted"/>
<sequence length="127" mass="14141">MIKKILGSSLILFVLFLHASNVYASPITHEFKNPSFSGVGTASHYLTVENQEFTRKAAIEEALESARKSALRAEDNTTLAKFIRNLESRIYAQMAKSLVESMFSNDNPVRFGSFVLEGSTVTYEVIT</sequence>
<reference evidence="2" key="1">
    <citation type="submission" date="2018-05" db="EMBL/GenBank/DDBJ databases">
        <authorList>
            <person name="Lanie J.A."/>
            <person name="Ng W.-L."/>
            <person name="Kazmierczak K.M."/>
            <person name="Andrzejewski T.M."/>
            <person name="Davidsen T.M."/>
            <person name="Wayne K.J."/>
            <person name="Tettelin H."/>
            <person name="Glass J.I."/>
            <person name="Rusch D."/>
            <person name="Podicherti R."/>
            <person name="Tsui H.-C.T."/>
            <person name="Winkler M.E."/>
        </authorList>
    </citation>
    <scope>NUCLEOTIDE SEQUENCE</scope>
</reference>
<dbReference type="Pfam" id="PF10614">
    <property type="entry name" value="CsgF"/>
    <property type="match status" value="1"/>
</dbReference>
<dbReference type="EMBL" id="UINC01112642">
    <property type="protein sequence ID" value="SVC81734.1"/>
    <property type="molecule type" value="Genomic_DNA"/>
</dbReference>
<dbReference type="AlphaFoldDB" id="A0A382Q818"/>
<feature type="non-terminal residue" evidence="2">
    <location>
        <position position="127"/>
    </location>
</feature>
<accession>A0A382Q818</accession>
<gene>
    <name evidence="2" type="ORF">METZ01_LOCUS334588</name>
</gene>
<dbReference type="InterPro" id="IPR018893">
    <property type="entry name" value="T8SS_CsgF"/>
</dbReference>
<evidence type="ECO:0000256" key="1">
    <source>
        <dbReference type="ARBA" id="ARBA00022729"/>
    </source>
</evidence>
<protein>
    <submittedName>
        <fullName evidence="2">Uncharacterized protein</fullName>
    </submittedName>
</protein>
<evidence type="ECO:0000313" key="2">
    <source>
        <dbReference type="EMBL" id="SVC81734.1"/>
    </source>
</evidence>
<organism evidence="2">
    <name type="scientific">marine metagenome</name>
    <dbReference type="NCBI Taxonomy" id="408172"/>
    <lineage>
        <taxon>unclassified sequences</taxon>
        <taxon>metagenomes</taxon>
        <taxon>ecological metagenomes</taxon>
    </lineage>
</organism>
<name>A0A382Q818_9ZZZZ</name>